<evidence type="ECO:0000313" key="7">
    <source>
        <dbReference type="EMBL" id="NGL84467.1"/>
    </source>
</evidence>
<dbReference type="Proteomes" id="UP000479499">
    <property type="component" value="Unassembled WGS sequence"/>
</dbReference>
<feature type="transmembrane region" description="Helical" evidence="5">
    <location>
        <begin position="55"/>
        <end position="79"/>
    </location>
</feature>
<feature type="transmembrane region" description="Helical" evidence="5">
    <location>
        <begin position="221"/>
        <end position="242"/>
    </location>
</feature>
<dbReference type="InterPro" id="IPR051784">
    <property type="entry name" value="Nod_factor_ABC_transporter"/>
</dbReference>
<dbReference type="EMBL" id="JAAKFZ010000016">
    <property type="protein sequence ID" value="NGL84467.1"/>
    <property type="molecule type" value="Genomic_DNA"/>
</dbReference>
<dbReference type="GO" id="GO:0140359">
    <property type="term" value="F:ABC-type transporter activity"/>
    <property type="evidence" value="ECO:0007669"/>
    <property type="project" value="InterPro"/>
</dbReference>
<evidence type="ECO:0000256" key="1">
    <source>
        <dbReference type="ARBA" id="ARBA00004141"/>
    </source>
</evidence>
<keyword evidence="3 5" id="KW-1133">Transmembrane helix</keyword>
<accession>A0A6M1L6K6</accession>
<name>A0A6M1L6K6_9STRE</name>
<sequence length="246" mass="27398">MKKISVTYQFLSLLNWSFIRHKSLILLCSVIQFFMTIALVYGYSLIIADDTVQTVYYLASGSVTIGMITIGCTVSAQSISSDKRDGIVSYIQTLPVLRSLILLSDLLIWTLTALIGVGVSIAVVYLKFQILPQLSLATFLILPLVLMTMISMGFAIAYWSTPSTMTLITQLLLMIGLLFSPIMYPAERIPEVILRGYHFLPFIPAGDLIRETVYLGHSVSVIKLVVLLLWLVATALLSVNWLNRQN</sequence>
<feature type="transmembrane region" description="Helical" evidence="5">
    <location>
        <begin position="137"/>
        <end position="159"/>
    </location>
</feature>
<comment type="subcellular location">
    <subcellularLocation>
        <location evidence="1">Membrane</location>
        <topology evidence="1">Multi-pass membrane protein</topology>
    </subcellularLocation>
</comment>
<keyword evidence="4 5" id="KW-0472">Membrane</keyword>
<reference evidence="7 8" key="1">
    <citation type="submission" date="2020-02" db="EMBL/GenBank/DDBJ databases">
        <title>M-like protein SrM is not crucial to the virulence of a novel isolate of Streptococcus equi subsp. ruminatorum from Macaca mulatta.</title>
        <authorList>
            <person name="Guo G."/>
            <person name="Cheng L."/>
            <person name="Zhang W."/>
        </authorList>
    </citation>
    <scope>NUCLEOTIDE SEQUENCE [LARGE SCALE GENOMIC DNA]</scope>
    <source>
        <strain evidence="7 8">FJ1804</strain>
    </source>
</reference>
<evidence type="ECO:0000256" key="5">
    <source>
        <dbReference type="SAM" id="Phobius"/>
    </source>
</evidence>
<feature type="transmembrane region" description="Helical" evidence="5">
    <location>
        <begin position="100"/>
        <end position="125"/>
    </location>
</feature>
<dbReference type="PANTHER" id="PTHR43229">
    <property type="entry name" value="NODULATION PROTEIN J"/>
    <property type="match status" value="1"/>
</dbReference>
<evidence type="ECO:0000313" key="8">
    <source>
        <dbReference type="Proteomes" id="UP000479499"/>
    </source>
</evidence>
<protein>
    <submittedName>
        <fullName evidence="7">ABC transporter permease</fullName>
    </submittedName>
</protein>
<feature type="transmembrane region" description="Helical" evidence="5">
    <location>
        <begin position="166"/>
        <end position="184"/>
    </location>
</feature>
<comment type="caution">
    <text evidence="7">The sequence shown here is derived from an EMBL/GenBank/DDBJ whole genome shotgun (WGS) entry which is preliminary data.</text>
</comment>
<dbReference type="RefSeq" id="WP_164336452.1">
    <property type="nucleotide sequence ID" value="NZ_JAAKFZ010000016.1"/>
</dbReference>
<dbReference type="GO" id="GO:0016020">
    <property type="term" value="C:membrane"/>
    <property type="evidence" value="ECO:0007669"/>
    <property type="project" value="UniProtKB-SubCell"/>
</dbReference>
<evidence type="ECO:0000256" key="3">
    <source>
        <dbReference type="ARBA" id="ARBA00022989"/>
    </source>
</evidence>
<keyword evidence="2 5" id="KW-0812">Transmembrane</keyword>
<feature type="transmembrane region" description="Helical" evidence="5">
    <location>
        <begin position="24"/>
        <end position="43"/>
    </location>
</feature>
<feature type="domain" description="ABC-2 type transporter transmembrane" evidence="6">
    <location>
        <begin position="17"/>
        <end position="212"/>
    </location>
</feature>
<proteinExistence type="predicted"/>
<organism evidence="7 8">
    <name type="scientific">Streptococcus equi subsp. ruminatorum</name>
    <dbReference type="NCBI Taxonomy" id="254358"/>
    <lineage>
        <taxon>Bacteria</taxon>
        <taxon>Bacillati</taxon>
        <taxon>Bacillota</taxon>
        <taxon>Bacilli</taxon>
        <taxon>Lactobacillales</taxon>
        <taxon>Streptococcaceae</taxon>
        <taxon>Streptococcus</taxon>
    </lineage>
</organism>
<evidence type="ECO:0000256" key="4">
    <source>
        <dbReference type="ARBA" id="ARBA00023136"/>
    </source>
</evidence>
<dbReference type="PANTHER" id="PTHR43229:SF2">
    <property type="entry name" value="NODULATION PROTEIN J"/>
    <property type="match status" value="1"/>
</dbReference>
<dbReference type="Pfam" id="PF01061">
    <property type="entry name" value="ABC2_membrane"/>
    <property type="match status" value="1"/>
</dbReference>
<dbReference type="InterPro" id="IPR013525">
    <property type="entry name" value="ABC2_TM"/>
</dbReference>
<evidence type="ECO:0000256" key="2">
    <source>
        <dbReference type="ARBA" id="ARBA00022692"/>
    </source>
</evidence>
<dbReference type="AlphaFoldDB" id="A0A6M1L6K6"/>
<evidence type="ECO:0000259" key="6">
    <source>
        <dbReference type="Pfam" id="PF01061"/>
    </source>
</evidence>
<gene>
    <name evidence="7" type="ORF">G5B50_06785</name>
</gene>